<reference evidence="2 3" key="1">
    <citation type="submission" date="2015-04" db="EMBL/GenBank/DDBJ databases">
        <title>Whole genome shotgun sequence of Flavihumibacter petaseus NBRC 106054.</title>
        <authorList>
            <person name="Miyazawa S."/>
            <person name="Hosoyama A."/>
            <person name="Hashimoto M."/>
            <person name="Noguchi M."/>
            <person name="Tsuchikane K."/>
            <person name="Ohji S."/>
            <person name="Yamazoe A."/>
            <person name="Ichikawa N."/>
            <person name="Kimura A."/>
            <person name="Fujita N."/>
        </authorList>
    </citation>
    <scope>NUCLEOTIDE SEQUENCE [LARGE SCALE GENOMIC DNA]</scope>
    <source>
        <strain evidence="2 3">NBRC 106054</strain>
    </source>
</reference>
<evidence type="ECO:0000313" key="2">
    <source>
        <dbReference type="EMBL" id="GAO44881.1"/>
    </source>
</evidence>
<dbReference type="AlphaFoldDB" id="A0A0E9N5C4"/>
<evidence type="ECO:0000313" key="3">
    <source>
        <dbReference type="Proteomes" id="UP000033121"/>
    </source>
</evidence>
<gene>
    <name evidence="2" type="ORF">FPE01S_04_01240</name>
</gene>
<feature type="transmembrane region" description="Helical" evidence="1">
    <location>
        <begin position="121"/>
        <end position="140"/>
    </location>
</feature>
<keyword evidence="1" id="KW-1133">Transmembrane helix</keyword>
<keyword evidence="1" id="KW-0812">Transmembrane</keyword>
<protein>
    <submittedName>
        <fullName evidence="2">Uncharacterized protein</fullName>
    </submittedName>
</protein>
<keyword evidence="1" id="KW-0472">Membrane</keyword>
<feature type="transmembrane region" description="Helical" evidence="1">
    <location>
        <begin position="186"/>
        <end position="206"/>
    </location>
</feature>
<dbReference type="RefSeq" id="WP_046370875.1">
    <property type="nucleotide sequence ID" value="NZ_BBWV01000004.1"/>
</dbReference>
<feature type="transmembrane region" description="Helical" evidence="1">
    <location>
        <begin position="152"/>
        <end position="174"/>
    </location>
</feature>
<dbReference type="EMBL" id="BBWV01000004">
    <property type="protein sequence ID" value="GAO44881.1"/>
    <property type="molecule type" value="Genomic_DNA"/>
</dbReference>
<accession>A0A0E9N5C4</accession>
<feature type="transmembrane region" description="Helical" evidence="1">
    <location>
        <begin position="90"/>
        <end position="109"/>
    </location>
</feature>
<comment type="caution">
    <text evidence="2">The sequence shown here is derived from an EMBL/GenBank/DDBJ whole genome shotgun (WGS) entry which is preliminary data.</text>
</comment>
<keyword evidence="3" id="KW-1185">Reference proteome</keyword>
<name>A0A0E9N5C4_9BACT</name>
<feature type="transmembrane region" description="Helical" evidence="1">
    <location>
        <begin position="36"/>
        <end position="69"/>
    </location>
</feature>
<dbReference type="STRING" id="1220578.FPE01S_04_01240"/>
<evidence type="ECO:0000256" key="1">
    <source>
        <dbReference type="SAM" id="Phobius"/>
    </source>
</evidence>
<proteinExistence type="predicted"/>
<dbReference type="OrthoDB" id="655674at2"/>
<dbReference type="Proteomes" id="UP000033121">
    <property type="component" value="Unassembled WGS sequence"/>
</dbReference>
<organism evidence="2 3">
    <name type="scientific">Flavihumibacter petaseus NBRC 106054</name>
    <dbReference type="NCBI Taxonomy" id="1220578"/>
    <lineage>
        <taxon>Bacteria</taxon>
        <taxon>Pseudomonadati</taxon>
        <taxon>Bacteroidota</taxon>
        <taxon>Chitinophagia</taxon>
        <taxon>Chitinophagales</taxon>
        <taxon>Chitinophagaceae</taxon>
        <taxon>Flavihumibacter</taxon>
    </lineage>
</organism>
<sequence length="218" mass="25088">MYSLIASISGLSVLIPATIAFFFRKKILPEYRPFFWCILVSCIVKLTVSACCVCLPADLTVICNLLLLPEALLYTWQFRRWKLFHRQPRLFTGVVCLLLAGWMLEPLISGHLGGNLTWFNLLYALVVVLMSVRYLNQIFLSAHDDLLQHSGFIIAAGFIIYFTCQLLVQAFWISGLNNSPDFRSQVYVILNFITISINLLFGYALIWTDRKQPYTRLY</sequence>